<evidence type="ECO:0000313" key="1">
    <source>
        <dbReference type="EMBL" id="KAK1136144.1"/>
    </source>
</evidence>
<dbReference type="AlphaFoldDB" id="A0AA40KWY6"/>
<feature type="non-terminal residue" evidence="1">
    <location>
        <position position="1"/>
    </location>
</feature>
<protein>
    <submittedName>
        <fullName evidence="1">Uncharacterized protein</fullName>
    </submittedName>
</protein>
<dbReference type="EMBL" id="JAHYIQ010000001">
    <property type="protein sequence ID" value="KAK1136144.1"/>
    <property type="molecule type" value="Genomic_DNA"/>
</dbReference>
<name>A0AA40KWY6_9HYME</name>
<proteinExistence type="predicted"/>
<keyword evidence="2" id="KW-1185">Reference proteome</keyword>
<accession>A0AA40KWY6</accession>
<dbReference type="Proteomes" id="UP001177670">
    <property type="component" value="Unassembled WGS sequence"/>
</dbReference>
<sequence length="127" mass="14128">AKGGPIAADGLYGQWQSPFPTLPGCQISLAFPLPTLPHRRAAATANTITLSESKRNNPFDDVAYLSKIELPATEPRLLSFDKARPDPISSPPRSFARFISKQFPRGDKLLEESRTRKFQRLSLDLYS</sequence>
<reference evidence="1" key="1">
    <citation type="submission" date="2021-10" db="EMBL/GenBank/DDBJ databases">
        <title>Melipona bicolor Genome sequencing and assembly.</title>
        <authorList>
            <person name="Araujo N.S."/>
            <person name="Arias M.C."/>
        </authorList>
    </citation>
    <scope>NUCLEOTIDE SEQUENCE</scope>
    <source>
        <strain evidence="1">USP_2M_L1-L4_2017</strain>
        <tissue evidence="1">Whole body</tissue>
    </source>
</reference>
<comment type="caution">
    <text evidence="1">The sequence shown here is derived from an EMBL/GenBank/DDBJ whole genome shotgun (WGS) entry which is preliminary data.</text>
</comment>
<evidence type="ECO:0000313" key="2">
    <source>
        <dbReference type="Proteomes" id="UP001177670"/>
    </source>
</evidence>
<organism evidence="1 2">
    <name type="scientific">Melipona bicolor</name>
    <dbReference type="NCBI Taxonomy" id="60889"/>
    <lineage>
        <taxon>Eukaryota</taxon>
        <taxon>Metazoa</taxon>
        <taxon>Ecdysozoa</taxon>
        <taxon>Arthropoda</taxon>
        <taxon>Hexapoda</taxon>
        <taxon>Insecta</taxon>
        <taxon>Pterygota</taxon>
        <taxon>Neoptera</taxon>
        <taxon>Endopterygota</taxon>
        <taxon>Hymenoptera</taxon>
        <taxon>Apocrita</taxon>
        <taxon>Aculeata</taxon>
        <taxon>Apoidea</taxon>
        <taxon>Anthophila</taxon>
        <taxon>Apidae</taxon>
        <taxon>Melipona</taxon>
    </lineage>
</organism>
<gene>
    <name evidence="1" type="ORF">K0M31_000711</name>
</gene>